<dbReference type="EMBL" id="VUJU01011094">
    <property type="protein sequence ID" value="KAF0712010.1"/>
    <property type="molecule type" value="Genomic_DNA"/>
</dbReference>
<comment type="caution">
    <text evidence="1">The sequence shown here is derived from an EMBL/GenBank/DDBJ whole genome shotgun (WGS) entry which is preliminary data.</text>
</comment>
<name>A0A6G0VWG9_APHCR</name>
<dbReference type="OrthoDB" id="6615899at2759"/>
<accession>A0A6G0VWG9</accession>
<gene>
    <name evidence="1" type="ORF">FWK35_00026956</name>
</gene>
<sequence length="87" mass="10567">MCFAILINLLLEEIEEEEVFIEQVTTKKVHDMFKTRKEEGFFSVLIEKHLFRDETKFRQFFRLSWEQFNYVLNLIEDDIKSNPCKGT</sequence>
<evidence type="ECO:0000313" key="1">
    <source>
        <dbReference type="EMBL" id="KAF0712010.1"/>
    </source>
</evidence>
<keyword evidence="2" id="KW-1185">Reference proteome</keyword>
<proteinExistence type="predicted"/>
<evidence type="ECO:0000313" key="2">
    <source>
        <dbReference type="Proteomes" id="UP000478052"/>
    </source>
</evidence>
<reference evidence="1 2" key="1">
    <citation type="submission" date="2019-08" db="EMBL/GenBank/DDBJ databases">
        <title>Whole genome of Aphis craccivora.</title>
        <authorList>
            <person name="Voronova N.V."/>
            <person name="Shulinski R.S."/>
            <person name="Bandarenka Y.V."/>
            <person name="Zhorov D.G."/>
            <person name="Warner D."/>
        </authorList>
    </citation>
    <scope>NUCLEOTIDE SEQUENCE [LARGE SCALE GENOMIC DNA]</scope>
    <source>
        <strain evidence="1">180601</strain>
        <tissue evidence="1">Whole Body</tissue>
    </source>
</reference>
<dbReference type="Proteomes" id="UP000478052">
    <property type="component" value="Unassembled WGS sequence"/>
</dbReference>
<organism evidence="1 2">
    <name type="scientific">Aphis craccivora</name>
    <name type="common">Cowpea aphid</name>
    <dbReference type="NCBI Taxonomy" id="307492"/>
    <lineage>
        <taxon>Eukaryota</taxon>
        <taxon>Metazoa</taxon>
        <taxon>Ecdysozoa</taxon>
        <taxon>Arthropoda</taxon>
        <taxon>Hexapoda</taxon>
        <taxon>Insecta</taxon>
        <taxon>Pterygota</taxon>
        <taxon>Neoptera</taxon>
        <taxon>Paraneoptera</taxon>
        <taxon>Hemiptera</taxon>
        <taxon>Sternorrhyncha</taxon>
        <taxon>Aphidomorpha</taxon>
        <taxon>Aphidoidea</taxon>
        <taxon>Aphididae</taxon>
        <taxon>Aphidini</taxon>
        <taxon>Aphis</taxon>
        <taxon>Aphis</taxon>
    </lineage>
</organism>
<dbReference type="AlphaFoldDB" id="A0A6G0VWG9"/>
<protein>
    <submittedName>
        <fullName evidence="1">Protein ANTAGONIST OF LIKE HETEROCHROMATIN PROTEIN 1-like</fullName>
    </submittedName>
</protein>